<evidence type="ECO:0000256" key="1">
    <source>
        <dbReference type="ARBA" id="ARBA00008857"/>
    </source>
</evidence>
<evidence type="ECO:0000256" key="4">
    <source>
        <dbReference type="SAM" id="Coils"/>
    </source>
</evidence>
<evidence type="ECO:0000313" key="7">
    <source>
        <dbReference type="EMBL" id="MDU0369086.1"/>
    </source>
</evidence>
<dbReference type="Proteomes" id="UP001250698">
    <property type="component" value="Unassembled WGS sequence"/>
</dbReference>
<dbReference type="InterPro" id="IPR050090">
    <property type="entry name" value="Tyrosine_recombinase_XerCD"/>
</dbReference>
<sequence length="519" mass="59299">MPRPTNEKPTLTAFCRGSKPIKPVYIRYSYRGIRHQGIAVPDTAVDPQHLSKDNFVKTGKPGYLEANRAIEEVLDCILQAHDTLVDKKVPFTAVALSALVSELLNKIKETKIANAAEEARKAHNARFNSSLDSAKKIVEIGSIPEDELAIEKLERELAKKKRELAAIKKKHSVDYGDKLTDWLHNYMKRNGVGTTLSASTIRTQTSFINTVAQFDADARIGDVDDQWLIKFQQWLNTTPSRTPIYKQVANPMTEKRENGELIRYQIGRVRSNDTVENYVSKIKTMLNYYDAYSDLLPEGITVNPKYKRYKFSLQKKNDQVFPLSEAEILEVMQMEGFSKAKERARLMLLFLCATSFRFSDGSTITSDDIEDGYINKYTQKGKKQGVQVYVPLNPVSEYVLNRCNFDIPSIAMEDDDTNKYIAEICKELSSMHKKVTIITPVGGEEIKETRWKYECITTHCGRRSHINILLDYRTPLPVVMSITGHTNLKTLQSYVDKRKKKVVEHTLNIFNLPIYNKSY</sequence>
<name>A0ABU3TCJ2_9BACT</name>
<evidence type="ECO:0000313" key="8">
    <source>
        <dbReference type="Proteomes" id="UP001250698"/>
    </source>
</evidence>
<dbReference type="RefSeq" id="WP_315996600.1">
    <property type="nucleotide sequence ID" value="NZ_JAWDJT010000001.1"/>
</dbReference>
<organism evidence="7 8">
    <name type="scientific">Hymenobacter endophyticus</name>
    <dbReference type="NCBI Taxonomy" id="3076335"/>
    <lineage>
        <taxon>Bacteria</taxon>
        <taxon>Pseudomonadati</taxon>
        <taxon>Bacteroidota</taxon>
        <taxon>Cytophagia</taxon>
        <taxon>Cytophagales</taxon>
        <taxon>Hymenobacteraceae</taxon>
        <taxon>Hymenobacter</taxon>
    </lineage>
</organism>
<keyword evidence="2" id="KW-0238">DNA-binding</keyword>
<evidence type="ECO:0000259" key="5">
    <source>
        <dbReference type="Pfam" id="PF00589"/>
    </source>
</evidence>
<gene>
    <name evidence="7" type="ORF">ROI90_01665</name>
</gene>
<dbReference type="PANTHER" id="PTHR30349:SF41">
    <property type="entry name" value="INTEGRASE_RECOMBINASE PROTEIN MJ0367-RELATED"/>
    <property type="match status" value="1"/>
</dbReference>
<evidence type="ECO:0000256" key="2">
    <source>
        <dbReference type="ARBA" id="ARBA00023125"/>
    </source>
</evidence>
<dbReference type="InterPro" id="IPR025269">
    <property type="entry name" value="SAM-like_dom"/>
</dbReference>
<dbReference type="InterPro" id="IPR013762">
    <property type="entry name" value="Integrase-like_cat_sf"/>
</dbReference>
<keyword evidence="8" id="KW-1185">Reference proteome</keyword>
<feature type="domain" description="Phage integrase SAM-like" evidence="6">
    <location>
        <begin position="179"/>
        <end position="288"/>
    </location>
</feature>
<dbReference type="InterPro" id="IPR002104">
    <property type="entry name" value="Integrase_catalytic"/>
</dbReference>
<keyword evidence="3" id="KW-0233">DNA recombination</keyword>
<evidence type="ECO:0000256" key="3">
    <source>
        <dbReference type="ARBA" id="ARBA00023172"/>
    </source>
</evidence>
<dbReference type="InterPro" id="IPR011010">
    <property type="entry name" value="DNA_brk_join_enz"/>
</dbReference>
<dbReference type="Gene3D" id="1.10.150.130">
    <property type="match status" value="1"/>
</dbReference>
<dbReference type="InterPro" id="IPR010998">
    <property type="entry name" value="Integrase_recombinase_N"/>
</dbReference>
<comment type="similarity">
    <text evidence="1">Belongs to the 'phage' integrase family.</text>
</comment>
<accession>A0ABU3TCJ2</accession>
<dbReference type="Pfam" id="PF00589">
    <property type="entry name" value="Phage_integrase"/>
    <property type="match status" value="1"/>
</dbReference>
<dbReference type="Pfam" id="PF13102">
    <property type="entry name" value="Phage_int_SAM_5"/>
    <property type="match status" value="1"/>
</dbReference>
<reference evidence="7 8" key="1">
    <citation type="submission" date="2023-10" db="EMBL/GenBank/DDBJ databases">
        <title>Hymenobacter endophyticus sp. nov., an isolate from the leaf tissues of wheat.</title>
        <authorList>
            <person name="Dai Y."/>
        </authorList>
    </citation>
    <scope>NUCLEOTIDE SEQUENCE [LARGE SCALE GENOMIC DNA]</scope>
    <source>
        <strain evidence="7 8">ZK17L-C2</strain>
    </source>
</reference>
<feature type="domain" description="Tyr recombinase" evidence="5">
    <location>
        <begin position="325"/>
        <end position="500"/>
    </location>
</feature>
<comment type="caution">
    <text evidence="7">The sequence shown here is derived from an EMBL/GenBank/DDBJ whole genome shotgun (WGS) entry which is preliminary data.</text>
</comment>
<dbReference type="Gene3D" id="1.10.443.10">
    <property type="entry name" value="Intergrase catalytic core"/>
    <property type="match status" value="1"/>
</dbReference>
<protein>
    <submittedName>
        <fullName evidence="7">Tyrosine-type recombinase/integrase</fullName>
    </submittedName>
</protein>
<dbReference type="PANTHER" id="PTHR30349">
    <property type="entry name" value="PHAGE INTEGRASE-RELATED"/>
    <property type="match status" value="1"/>
</dbReference>
<keyword evidence="4" id="KW-0175">Coiled coil</keyword>
<dbReference type="EMBL" id="JAWDJT010000001">
    <property type="protein sequence ID" value="MDU0369086.1"/>
    <property type="molecule type" value="Genomic_DNA"/>
</dbReference>
<proteinExistence type="inferred from homology"/>
<evidence type="ECO:0000259" key="6">
    <source>
        <dbReference type="Pfam" id="PF13102"/>
    </source>
</evidence>
<feature type="coiled-coil region" evidence="4">
    <location>
        <begin position="100"/>
        <end position="170"/>
    </location>
</feature>
<dbReference type="SUPFAM" id="SSF56349">
    <property type="entry name" value="DNA breaking-rejoining enzymes"/>
    <property type="match status" value="1"/>
</dbReference>